<evidence type="ECO:0000256" key="8">
    <source>
        <dbReference type="ARBA" id="ARBA00023002"/>
    </source>
</evidence>
<dbReference type="CDD" id="cd06195">
    <property type="entry name" value="FNR1"/>
    <property type="match status" value="1"/>
</dbReference>
<feature type="compositionally biased region" description="Basic and acidic residues" evidence="10">
    <location>
        <begin position="235"/>
        <end position="246"/>
    </location>
</feature>
<dbReference type="InterPro" id="IPR039261">
    <property type="entry name" value="FNR_nucleotide-bd"/>
</dbReference>
<comment type="cofactor">
    <cofactor evidence="1">
        <name>FAD</name>
        <dbReference type="ChEBI" id="CHEBI:57692"/>
    </cofactor>
</comment>
<evidence type="ECO:0000256" key="7">
    <source>
        <dbReference type="ARBA" id="ARBA00022857"/>
    </source>
</evidence>
<protein>
    <recommendedName>
        <fullName evidence="3">ferredoxin--NADP(+) reductase</fullName>
        <ecNumber evidence="3">1.18.1.2</ecNumber>
    </recommendedName>
</protein>
<comment type="similarity">
    <text evidence="2">Belongs to the ferredoxin--NADP reductase type 1 family.</text>
</comment>
<keyword evidence="13" id="KW-1185">Reference proteome</keyword>
<dbReference type="EC" id="1.18.1.2" evidence="3"/>
<evidence type="ECO:0000256" key="2">
    <source>
        <dbReference type="ARBA" id="ARBA00008312"/>
    </source>
</evidence>
<dbReference type="HOGENOM" id="CLU_003827_3_0_6"/>
<evidence type="ECO:0000256" key="1">
    <source>
        <dbReference type="ARBA" id="ARBA00001974"/>
    </source>
</evidence>
<dbReference type="STRING" id="396588.Tgr7_3067"/>
<evidence type="ECO:0000256" key="10">
    <source>
        <dbReference type="SAM" id="MobiDB-lite"/>
    </source>
</evidence>
<keyword evidence="6" id="KW-0274">FAD</keyword>
<dbReference type="KEGG" id="tgr:Tgr7_3067"/>
<dbReference type="GO" id="GO:0042167">
    <property type="term" value="P:heme catabolic process"/>
    <property type="evidence" value="ECO:0007669"/>
    <property type="project" value="TreeGrafter"/>
</dbReference>
<dbReference type="eggNOG" id="COG1018">
    <property type="taxonomic scope" value="Bacteria"/>
</dbReference>
<dbReference type="RefSeq" id="WP_012639598.1">
    <property type="nucleotide sequence ID" value="NC_011901.1"/>
</dbReference>
<dbReference type="InterPro" id="IPR001433">
    <property type="entry name" value="OxRdtase_FAD/NAD-bd"/>
</dbReference>
<dbReference type="InterPro" id="IPR033892">
    <property type="entry name" value="FNR_bac"/>
</dbReference>
<evidence type="ECO:0000256" key="5">
    <source>
        <dbReference type="ARBA" id="ARBA00022741"/>
    </source>
</evidence>
<reference evidence="12 13" key="1">
    <citation type="journal article" date="2011" name="Stand. Genomic Sci.">
        <title>Complete genome sequence of 'Thioalkalivibrio sulfidophilus' HL-EbGr7.</title>
        <authorList>
            <person name="Muyzer G."/>
            <person name="Sorokin D.Y."/>
            <person name="Mavromatis K."/>
            <person name="Lapidus A."/>
            <person name="Clum A."/>
            <person name="Ivanova N."/>
            <person name="Pati A."/>
            <person name="d'Haeseleer P."/>
            <person name="Woyke T."/>
            <person name="Kyrpides N.C."/>
        </authorList>
    </citation>
    <scope>NUCLEOTIDE SEQUENCE [LARGE SCALE GENOMIC DNA]</scope>
    <source>
        <strain evidence="12 13">HL-EbGR7</strain>
    </source>
</reference>
<dbReference type="OrthoDB" id="9784483at2"/>
<dbReference type="PANTHER" id="PTHR47878:SF1">
    <property type="entry name" value="FLAVODOXIN_FERREDOXIN--NADP REDUCTASE"/>
    <property type="match status" value="1"/>
</dbReference>
<accession>B8GPY9</accession>
<dbReference type="GO" id="GO:0000166">
    <property type="term" value="F:nucleotide binding"/>
    <property type="evidence" value="ECO:0007669"/>
    <property type="project" value="UniProtKB-KW"/>
</dbReference>
<dbReference type="PANTHER" id="PTHR47878">
    <property type="entry name" value="OXIDOREDUCTASE FAD/NAD(P)-BINDING DOMAIN PROTEIN"/>
    <property type="match status" value="1"/>
</dbReference>
<dbReference type="EMBL" id="CP001339">
    <property type="protein sequence ID" value="ACL74136.1"/>
    <property type="molecule type" value="Genomic_DNA"/>
</dbReference>
<dbReference type="AlphaFoldDB" id="B8GPY9"/>
<dbReference type="Gene3D" id="2.40.30.10">
    <property type="entry name" value="Translation factors"/>
    <property type="match status" value="1"/>
</dbReference>
<name>B8GPY9_THISH</name>
<gene>
    <name evidence="12" type="ordered locus">Tgr7_3067</name>
</gene>
<evidence type="ECO:0000313" key="13">
    <source>
        <dbReference type="Proteomes" id="UP000002383"/>
    </source>
</evidence>
<keyword evidence="4" id="KW-0285">Flavoprotein</keyword>
<organism evidence="12 13">
    <name type="scientific">Thioalkalivibrio sulfidiphilus (strain HL-EbGR7)</name>
    <dbReference type="NCBI Taxonomy" id="396588"/>
    <lineage>
        <taxon>Bacteria</taxon>
        <taxon>Pseudomonadati</taxon>
        <taxon>Pseudomonadota</taxon>
        <taxon>Gammaproteobacteria</taxon>
        <taxon>Chromatiales</taxon>
        <taxon>Ectothiorhodospiraceae</taxon>
        <taxon>Thioalkalivibrio</taxon>
    </lineage>
</organism>
<dbReference type="Proteomes" id="UP000002383">
    <property type="component" value="Chromosome"/>
</dbReference>
<evidence type="ECO:0000256" key="9">
    <source>
        <dbReference type="ARBA" id="ARBA00047776"/>
    </source>
</evidence>
<feature type="region of interest" description="Disordered" evidence="10">
    <location>
        <begin position="227"/>
        <end position="246"/>
    </location>
</feature>
<dbReference type="Pfam" id="PF00175">
    <property type="entry name" value="NAD_binding_1"/>
    <property type="match status" value="1"/>
</dbReference>
<keyword evidence="7" id="KW-0521">NADP</keyword>
<dbReference type="Gene3D" id="3.40.50.80">
    <property type="entry name" value="Nucleotide-binding domain of ferredoxin-NADP reductase (FNR) module"/>
    <property type="match status" value="1"/>
</dbReference>
<evidence type="ECO:0000256" key="4">
    <source>
        <dbReference type="ARBA" id="ARBA00022630"/>
    </source>
</evidence>
<dbReference type="GO" id="GO:0004324">
    <property type="term" value="F:ferredoxin-NADP+ reductase activity"/>
    <property type="evidence" value="ECO:0007669"/>
    <property type="project" value="UniProtKB-EC"/>
</dbReference>
<sequence length="246" mass="27934">MAAWLEGTVVERKRWTERLHSLRLEAPVEPFQAGQFNRLALDIDGERVGRPYSYVNAPGQSPLDFYFITVPDGPLSNRLAALNPGDRVQLMSRAQGFFTLSELPDAHILWLMATGTAIGPYLSMLRTETPWQRFERIVLIHAVRQAEELTYRDVIDGFRDFGRQFQFVPFVSRERHPGAMSGRVPAAIGDGSLERRVDLPLSADAAQVMLCGNPDMVRDTTEALKARGMKKNRRREPGHITTEHYW</sequence>
<dbReference type="InterPro" id="IPR051930">
    <property type="entry name" value="FNR_type-1"/>
</dbReference>
<keyword evidence="5" id="KW-0547">Nucleotide-binding</keyword>
<dbReference type="PROSITE" id="PS51384">
    <property type="entry name" value="FAD_FR"/>
    <property type="match status" value="1"/>
</dbReference>
<dbReference type="InterPro" id="IPR017927">
    <property type="entry name" value="FAD-bd_FR_type"/>
</dbReference>
<keyword evidence="8" id="KW-0560">Oxidoreductase</keyword>
<proteinExistence type="inferred from homology"/>
<evidence type="ECO:0000259" key="11">
    <source>
        <dbReference type="PROSITE" id="PS51384"/>
    </source>
</evidence>
<evidence type="ECO:0000313" key="12">
    <source>
        <dbReference type="EMBL" id="ACL74136.1"/>
    </source>
</evidence>
<evidence type="ECO:0000256" key="3">
    <source>
        <dbReference type="ARBA" id="ARBA00013223"/>
    </source>
</evidence>
<dbReference type="GO" id="GO:0034599">
    <property type="term" value="P:cellular response to oxidative stress"/>
    <property type="evidence" value="ECO:0007669"/>
    <property type="project" value="TreeGrafter"/>
</dbReference>
<comment type="catalytic activity">
    <reaction evidence="9">
        <text>2 reduced [2Fe-2S]-[ferredoxin] + NADP(+) + H(+) = 2 oxidized [2Fe-2S]-[ferredoxin] + NADPH</text>
        <dbReference type="Rhea" id="RHEA:20125"/>
        <dbReference type="Rhea" id="RHEA-COMP:10000"/>
        <dbReference type="Rhea" id="RHEA-COMP:10001"/>
        <dbReference type="ChEBI" id="CHEBI:15378"/>
        <dbReference type="ChEBI" id="CHEBI:33737"/>
        <dbReference type="ChEBI" id="CHEBI:33738"/>
        <dbReference type="ChEBI" id="CHEBI:57783"/>
        <dbReference type="ChEBI" id="CHEBI:58349"/>
        <dbReference type="EC" id="1.18.1.2"/>
    </reaction>
</comment>
<dbReference type="SUPFAM" id="SSF63380">
    <property type="entry name" value="Riboflavin synthase domain-like"/>
    <property type="match status" value="1"/>
</dbReference>
<dbReference type="InterPro" id="IPR017938">
    <property type="entry name" value="Riboflavin_synthase-like_b-brl"/>
</dbReference>
<dbReference type="SUPFAM" id="SSF52343">
    <property type="entry name" value="Ferredoxin reductase-like, C-terminal NADP-linked domain"/>
    <property type="match status" value="1"/>
</dbReference>
<feature type="domain" description="FAD-binding FR-type" evidence="11">
    <location>
        <begin position="2"/>
        <end position="101"/>
    </location>
</feature>
<evidence type="ECO:0000256" key="6">
    <source>
        <dbReference type="ARBA" id="ARBA00022827"/>
    </source>
</evidence>